<gene>
    <name evidence="2" type="ORF">RF11_15411</name>
</gene>
<dbReference type="AlphaFoldDB" id="A0A0C2N6G7"/>
<name>A0A0C2N6G7_THEKT</name>
<protein>
    <submittedName>
        <fullName evidence="2">Uncharacterized protein</fullName>
    </submittedName>
</protein>
<keyword evidence="3" id="KW-1185">Reference proteome</keyword>
<keyword evidence="1" id="KW-1133">Transmembrane helix</keyword>
<accession>A0A0C2N6G7</accession>
<organism evidence="2 3">
    <name type="scientific">Thelohanellus kitauei</name>
    <name type="common">Myxosporean</name>
    <dbReference type="NCBI Taxonomy" id="669202"/>
    <lineage>
        <taxon>Eukaryota</taxon>
        <taxon>Metazoa</taxon>
        <taxon>Cnidaria</taxon>
        <taxon>Myxozoa</taxon>
        <taxon>Myxosporea</taxon>
        <taxon>Bivalvulida</taxon>
        <taxon>Platysporina</taxon>
        <taxon>Myxobolidae</taxon>
        <taxon>Thelohanellus</taxon>
    </lineage>
</organism>
<sequence>MRFSKFCGITFHVSSFILDIRSGESDGGLLRRSFDLIKANASSHGLSIGEQGGRYITMRPFSCSMVWTLLILWNLMLYIMKTRSCIQFYKKCSKASMKYPQKCTSLN</sequence>
<dbReference type="Proteomes" id="UP000031668">
    <property type="component" value="Unassembled WGS sequence"/>
</dbReference>
<keyword evidence="1" id="KW-0812">Transmembrane</keyword>
<evidence type="ECO:0000313" key="3">
    <source>
        <dbReference type="Proteomes" id="UP000031668"/>
    </source>
</evidence>
<evidence type="ECO:0000256" key="1">
    <source>
        <dbReference type="SAM" id="Phobius"/>
    </source>
</evidence>
<evidence type="ECO:0000313" key="2">
    <source>
        <dbReference type="EMBL" id="KII69507.1"/>
    </source>
</evidence>
<feature type="transmembrane region" description="Helical" evidence="1">
    <location>
        <begin position="61"/>
        <end position="80"/>
    </location>
</feature>
<reference evidence="2 3" key="1">
    <citation type="journal article" date="2014" name="Genome Biol. Evol.">
        <title>The genome of the myxosporean Thelohanellus kitauei shows adaptations to nutrient acquisition within its fish host.</title>
        <authorList>
            <person name="Yang Y."/>
            <person name="Xiong J."/>
            <person name="Zhou Z."/>
            <person name="Huo F."/>
            <person name="Miao W."/>
            <person name="Ran C."/>
            <person name="Liu Y."/>
            <person name="Zhang J."/>
            <person name="Feng J."/>
            <person name="Wang M."/>
            <person name="Wang M."/>
            <person name="Wang L."/>
            <person name="Yao B."/>
        </authorList>
    </citation>
    <scope>NUCLEOTIDE SEQUENCE [LARGE SCALE GENOMIC DNA]</scope>
    <source>
        <strain evidence="2">Wuqing</strain>
    </source>
</reference>
<dbReference type="EMBL" id="JWZT01002401">
    <property type="protein sequence ID" value="KII69507.1"/>
    <property type="molecule type" value="Genomic_DNA"/>
</dbReference>
<comment type="caution">
    <text evidence="2">The sequence shown here is derived from an EMBL/GenBank/DDBJ whole genome shotgun (WGS) entry which is preliminary data.</text>
</comment>
<proteinExistence type="predicted"/>
<keyword evidence="1" id="KW-0472">Membrane</keyword>